<name>D6SMA5_9BACT</name>
<protein>
    <submittedName>
        <fullName evidence="1">Uncharacterized protein</fullName>
    </submittedName>
</protein>
<proteinExistence type="predicted"/>
<keyword evidence="2" id="KW-1185">Reference proteome</keyword>
<comment type="caution">
    <text evidence="1">The sequence shown here is derived from an EMBL/GenBank/DDBJ whole genome shotgun (WGS) entry which is preliminary data.</text>
</comment>
<organism evidence="1 2">
    <name type="scientific">Desulfonatronospira thiodismutans ASO3-1</name>
    <dbReference type="NCBI Taxonomy" id="555779"/>
    <lineage>
        <taxon>Bacteria</taxon>
        <taxon>Pseudomonadati</taxon>
        <taxon>Thermodesulfobacteriota</taxon>
        <taxon>Desulfovibrionia</taxon>
        <taxon>Desulfovibrionales</taxon>
        <taxon>Desulfonatronovibrionaceae</taxon>
        <taxon>Desulfonatronospira</taxon>
    </lineage>
</organism>
<dbReference type="Proteomes" id="UP000005496">
    <property type="component" value="Unassembled WGS sequence"/>
</dbReference>
<accession>D6SMA5</accession>
<sequence length="30" mass="3190">MESILVLILVVVAMIFLLKVVLPSCGFQGG</sequence>
<gene>
    <name evidence="1" type="ORF">Dthio_PD3251</name>
</gene>
<dbReference type="AlphaFoldDB" id="D6SMA5"/>
<reference evidence="1" key="1">
    <citation type="submission" date="2010-05" db="EMBL/GenBank/DDBJ databases">
        <title>The draft genome of Desulfonatronospira thiodismutans ASO3-1.</title>
        <authorList>
            <consortium name="US DOE Joint Genome Institute (JGI-PGF)"/>
            <person name="Lucas S."/>
            <person name="Copeland A."/>
            <person name="Lapidus A."/>
            <person name="Cheng J.-F."/>
            <person name="Bruce D."/>
            <person name="Goodwin L."/>
            <person name="Pitluck S."/>
            <person name="Chertkov O."/>
            <person name="Brettin T."/>
            <person name="Detter J.C."/>
            <person name="Han C."/>
            <person name="Land M.L."/>
            <person name="Hauser L."/>
            <person name="Kyrpides N."/>
            <person name="Mikhailova N."/>
            <person name="Muyzer G."/>
            <person name="Woyke T."/>
        </authorList>
    </citation>
    <scope>NUCLEOTIDE SEQUENCE [LARGE SCALE GENOMIC DNA]</scope>
    <source>
        <strain evidence="1">ASO3-1</strain>
    </source>
</reference>
<evidence type="ECO:0000313" key="1">
    <source>
        <dbReference type="EMBL" id="EFI35816.1"/>
    </source>
</evidence>
<evidence type="ECO:0000313" key="2">
    <source>
        <dbReference type="Proteomes" id="UP000005496"/>
    </source>
</evidence>
<dbReference type="EMBL" id="ACJN02000001">
    <property type="protein sequence ID" value="EFI35816.1"/>
    <property type="molecule type" value="Genomic_DNA"/>
</dbReference>